<keyword evidence="1" id="KW-1133">Transmembrane helix</keyword>
<name>A0A645AV04_9ZZZZ</name>
<keyword evidence="1" id="KW-0472">Membrane</keyword>
<keyword evidence="1" id="KW-0812">Transmembrane</keyword>
<protein>
    <submittedName>
        <fullName evidence="2">Uncharacterized protein</fullName>
    </submittedName>
</protein>
<evidence type="ECO:0000313" key="2">
    <source>
        <dbReference type="EMBL" id="MPM56947.1"/>
    </source>
</evidence>
<organism evidence="2">
    <name type="scientific">bioreactor metagenome</name>
    <dbReference type="NCBI Taxonomy" id="1076179"/>
    <lineage>
        <taxon>unclassified sequences</taxon>
        <taxon>metagenomes</taxon>
        <taxon>ecological metagenomes</taxon>
    </lineage>
</organism>
<evidence type="ECO:0000256" key="1">
    <source>
        <dbReference type="SAM" id="Phobius"/>
    </source>
</evidence>
<sequence length="55" mass="6156">MLPALLVSDIVSDSSCSFKTSSFKSVHDAMLRRVRAVYSIIAIFFMSVIFLLEVN</sequence>
<gene>
    <name evidence="2" type="ORF">SDC9_103764</name>
</gene>
<reference evidence="2" key="1">
    <citation type="submission" date="2019-08" db="EMBL/GenBank/DDBJ databases">
        <authorList>
            <person name="Kucharzyk K."/>
            <person name="Murdoch R.W."/>
            <person name="Higgins S."/>
            <person name="Loffler F."/>
        </authorList>
    </citation>
    <scope>NUCLEOTIDE SEQUENCE</scope>
</reference>
<proteinExistence type="predicted"/>
<accession>A0A645AV04</accession>
<feature type="transmembrane region" description="Helical" evidence="1">
    <location>
        <begin position="34"/>
        <end position="52"/>
    </location>
</feature>
<comment type="caution">
    <text evidence="2">The sequence shown here is derived from an EMBL/GenBank/DDBJ whole genome shotgun (WGS) entry which is preliminary data.</text>
</comment>
<dbReference type="AlphaFoldDB" id="A0A645AV04"/>
<dbReference type="EMBL" id="VSSQ01016013">
    <property type="protein sequence ID" value="MPM56947.1"/>
    <property type="molecule type" value="Genomic_DNA"/>
</dbReference>